<reference evidence="1 2" key="1">
    <citation type="submission" date="2018-09" db="EMBL/GenBank/DDBJ databases">
        <authorList>
            <person name="Wang Z."/>
        </authorList>
    </citation>
    <scope>NUCLEOTIDE SEQUENCE [LARGE SCALE GENOMIC DNA]</scope>
    <source>
        <strain evidence="1 2">ALS 81</strain>
    </source>
</reference>
<dbReference type="Pfam" id="PF07130">
    <property type="entry name" value="YebG"/>
    <property type="match status" value="1"/>
</dbReference>
<gene>
    <name evidence="1" type="ORF">DBZ36_06625</name>
</gene>
<evidence type="ECO:0000313" key="2">
    <source>
        <dbReference type="Proteomes" id="UP000286482"/>
    </source>
</evidence>
<dbReference type="Proteomes" id="UP000286482">
    <property type="component" value="Unassembled WGS sequence"/>
</dbReference>
<evidence type="ECO:0000313" key="1">
    <source>
        <dbReference type="EMBL" id="RKF20117.1"/>
    </source>
</evidence>
<name>A0A420EHI2_9ALTE</name>
<keyword evidence="2" id="KW-1185">Reference proteome</keyword>
<dbReference type="InterPro" id="IPR038627">
    <property type="entry name" value="YebG-like_sf"/>
</dbReference>
<sequence length="84" mass="9579">MAVIVKYVVERQGEEKMTFTSRKEADAYDKMLDVAEQLSKALKHAEPKLNENQLETLGFYLASHKEQILNLYKGAEFSPIADES</sequence>
<comment type="caution">
    <text evidence="1">The sequence shown here is derived from an EMBL/GenBank/DDBJ whole genome shotgun (WGS) entry which is preliminary data.</text>
</comment>
<dbReference type="EMBL" id="RAQO01000004">
    <property type="protein sequence ID" value="RKF20117.1"/>
    <property type="molecule type" value="Genomic_DNA"/>
</dbReference>
<accession>A0A420EHI2</accession>
<proteinExistence type="predicted"/>
<dbReference type="RefSeq" id="WP_120354121.1">
    <property type="nucleotide sequence ID" value="NZ_RAQO01000004.1"/>
</dbReference>
<dbReference type="OrthoDB" id="6415307at2"/>
<organism evidence="1 2">
    <name type="scientific">Alginatibacterium sediminis</name>
    <dbReference type="NCBI Taxonomy" id="2164068"/>
    <lineage>
        <taxon>Bacteria</taxon>
        <taxon>Pseudomonadati</taxon>
        <taxon>Pseudomonadota</taxon>
        <taxon>Gammaproteobacteria</taxon>
        <taxon>Alteromonadales</taxon>
        <taxon>Alteromonadaceae</taxon>
        <taxon>Alginatibacterium</taxon>
    </lineage>
</organism>
<dbReference type="InterPro" id="IPR009813">
    <property type="entry name" value="Uncharacterised_YebG"/>
</dbReference>
<dbReference type="AlphaFoldDB" id="A0A420EHI2"/>
<protein>
    <submittedName>
        <fullName evidence="1">Multidrug DMT transporter permease</fullName>
    </submittedName>
</protein>
<dbReference type="Gene3D" id="1.10.10.710">
    <property type="entry name" value="PSPTO_1197 like"/>
    <property type="match status" value="1"/>
</dbReference>